<protein>
    <submittedName>
        <fullName evidence="2">EAL domain-containing protein</fullName>
    </submittedName>
</protein>
<dbReference type="PROSITE" id="PS50883">
    <property type="entry name" value="EAL"/>
    <property type="match status" value="1"/>
</dbReference>
<dbReference type="SMART" id="SM00052">
    <property type="entry name" value="EAL"/>
    <property type="match status" value="1"/>
</dbReference>
<dbReference type="Gene3D" id="3.20.20.450">
    <property type="entry name" value="EAL domain"/>
    <property type="match status" value="1"/>
</dbReference>
<accession>A0A6B3RJ93</accession>
<evidence type="ECO:0000313" key="2">
    <source>
        <dbReference type="EMBL" id="NEX46090.1"/>
    </source>
</evidence>
<name>A0A6B3RJ93_9RHOB</name>
<comment type="caution">
    <text evidence="2">The sequence shown here is derived from an EMBL/GenBank/DDBJ whole genome shotgun (WGS) entry which is preliminary data.</text>
</comment>
<keyword evidence="3" id="KW-1185">Reference proteome</keyword>
<feature type="domain" description="EAL" evidence="1">
    <location>
        <begin position="27"/>
        <end position="277"/>
    </location>
</feature>
<reference evidence="2 3" key="1">
    <citation type="submission" date="2020-02" db="EMBL/GenBank/DDBJ databases">
        <title>Rhodobacter algicola sp. nov., isolated from microalga culture.</title>
        <authorList>
            <person name="Park C.-Y."/>
        </authorList>
    </citation>
    <scope>NUCLEOTIDE SEQUENCE [LARGE SCALE GENOMIC DNA]</scope>
    <source>
        <strain evidence="2 3">ETT8</strain>
    </source>
</reference>
<evidence type="ECO:0000259" key="1">
    <source>
        <dbReference type="PROSITE" id="PS50883"/>
    </source>
</evidence>
<dbReference type="AlphaFoldDB" id="A0A6B3RJ93"/>
<dbReference type="InterPro" id="IPR035919">
    <property type="entry name" value="EAL_sf"/>
</dbReference>
<dbReference type="SUPFAM" id="SSF141868">
    <property type="entry name" value="EAL domain-like"/>
    <property type="match status" value="1"/>
</dbReference>
<evidence type="ECO:0000313" key="3">
    <source>
        <dbReference type="Proteomes" id="UP000481421"/>
    </source>
</evidence>
<gene>
    <name evidence="2" type="ORF">G3572_07735</name>
</gene>
<proteinExistence type="predicted"/>
<dbReference type="InterPro" id="IPR050706">
    <property type="entry name" value="Cyclic-di-GMP_PDE-like"/>
</dbReference>
<organism evidence="2 3">
    <name type="scientific">Pseudotabrizicola algicola</name>
    <dbReference type="NCBI Taxonomy" id="2709381"/>
    <lineage>
        <taxon>Bacteria</taxon>
        <taxon>Pseudomonadati</taxon>
        <taxon>Pseudomonadota</taxon>
        <taxon>Alphaproteobacteria</taxon>
        <taxon>Rhodobacterales</taxon>
        <taxon>Paracoccaceae</taxon>
        <taxon>Pseudotabrizicola</taxon>
    </lineage>
</organism>
<dbReference type="EMBL" id="JAAIKE010000002">
    <property type="protein sequence ID" value="NEX46090.1"/>
    <property type="molecule type" value="Genomic_DNA"/>
</dbReference>
<dbReference type="RefSeq" id="WP_164610471.1">
    <property type="nucleotide sequence ID" value="NZ_JAAIKE010000002.1"/>
</dbReference>
<dbReference type="PANTHER" id="PTHR33121">
    <property type="entry name" value="CYCLIC DI-GMP PHOSPHODIESTERASE PDEF"/>
    <property type="match status" value="1"/>
</dbReference>
<sequence length="278" mass="30397">MAQDGFPPEEVPPTMASPLVYAVSQNDRQTIAMVREALRTGRLRLAYQPVVLSADTGRIAFHEGLMRVLDPTGRTIPARDFMGAVEAQDIGREIDCAALTMTLATLVREPQVRLSVNMSARSIGYPKWLSILRNALRKHAGLGERLILEVTESSAMLVPELVVAFMRDLQADGVAFALDDFGAGYTAIRYFKDFSFDILKIDGQFIRNIHADPDNQVLTAALLAIGRQFDMLCVAESVETLADATYLQALGVDCQQGYLFGAPTLQPDFSGAAARRTA</sequence>
<dbReference type="Pfam" id="PF00563">
    <property type="entry name" value="EAL"/>
    <property type="match status" value="1"/>
</dbReference>
<dbReference type="PANTHER" id="PTHR33121:SF79">
    <property type="entry name" value="CYCLIC DI-GMP PHOSPHODIESTERASE PDED-RELATED"/>
    <property type="match status" value="1"/>
</dbReference>
<dbReference type="GO" id="GO:0071111">
    <property type="term" value="F:cyclic-guanylate-specific phosphodiesterase activity"/>
    <property type="evidence" value="ECO:0007669"/>
    <property type="project" value="InterPro"/>
</dbReference>
<dbReference type="CDD" id="cd01948">
    <property type="entry name" value="EAL"/>
    <property type="match status" value="1"/>
</dbReference>
<dbReference type="Proteomes" id="UP000481421">
    <property type="component" value="Unassembled WGS sequence"/>
</dbReference>
<dbReference type="InterPro" id="IPR001633">
    <property type="entry name" value="EAL_dom"/>
</dbReference>